<name>A0A0D9V4F4_9ORYZ</name>
<dbReference type="HOGENOM" id="CLU_178042_0_0_1"/>
<dbReference type="Gramene" id="LPERR01G23430.1">
    <property type="protein sequence ID" value="LPERR01G23430.1"/>
    <property type="gene ID" value="LPERR01G23430"/>
</dbReference>
<feature type="domain" description="DUF7086" evidence="1">
    <location>
        <begin position="1"/>
        <end position="86"/>
    </location>
</feature>
<evidence type="ECO:0000313" key="2">
    <source>
        <dbReference type="EnsemblPlants" id="LPERR01G23430.1"/>
    </source>
</evidence>
<dbReference type="Proteomes" id="UP000032180">
    <property type="component" value="Chromosome 1"/>
</dbReference>
<dbReference type="InterPro" id="IPR055513">
    <property type="entry name" value="DUF7086"/>
</dbReference>
<keyword evidence="3" id="KW-1185">Reference proteome</keyword>
<dbReference type="EnsemblPlants" id="LPERR01G23430.1">
    <property type="protein sequence ID" value="LPERR01G23430.1"/>
    <property type="gene ID" value="LPERR01G23430"/>
</dbReference>
<reference evidence="2 3" key="1">
    <citation type="submission" date="2012-08" db="EMBL/GenBank/DDBJ databases">
        <title>Oryza genome evolution.</title>
        <authorList>
            <person name="Wing R.A."/>
        </authorList>
    </citation>
    <scope>NUCLEOTIDE SEQUENCE</scope>
</reference>
<dbReference type="eggNOG" id="ENOG502RK6X">
    <property type="taxonomic scope" value="Eukaryota"/>
</dbReference>
<protein>
    <recommendedName>
        <fullName evidence="1">DUF7086 domain-containing protein</fullName>
    </recommendedName>
</protein>
<accession>A0A0D9V4F4</accession>
<proteinExistence type="predicted"/>
<reference evidence="2" key="3">
    <citation type="submission" date="2015-04" db="UniProtKB">
        <authorList>
            <consortium name="EnsemblPlants"/>
        </authorList>
    </citation>
    <scope>IDENTIFICATION</scope>
</reference>
<organism evidence="2 3">
    <name type="scientific">Leersia perrieri</name>
    <dbReference type="NCBI Taxonomy" id="77586"/>
    <lineage>
        <taxon>Eukaryota</taxon>
        <taxon>Viridiplantae</taxon>
        <taxon>Streptophyta</taxon>
        <taxon>Embryophyta</taxon>
        <taxon>Tracheophyta</taxon>
        <taxon>Spermatophyta</taxon>
        <taxon>Magnoliopsida</taxon>
        <taxon>Liliopsida</taxon>
        <taxon>Poales</taxon>
        <taxon>Poaceae</taxon>
        <taxon>BOP clade</taxon>
        <taxon>Oryzoideae</taxon>
        <taxon>Oryzeae</taxon>
        <taxon>Oryzinae</taxon>
        <taxon>Leersia</taxon>
    </lineage>
</organism>
<evidence type="ECO:0000313" key="3">
    <source>
        <dbReference type="Proteomes" id="UP000032180"/>
    </source>
</evidence>
<dbReference type="Pfam" id="PF23324">
    <property type="entry name" value="DUF7086"/>
    <property type="match status" value="1"/>
</dbReference>
<reference evidence="3" key="2">
    <citation type="submission" date="2013-12" db="EMBL/GenBank/DDBJ databases">
        <authorList>
            <person name="Yu Y."/>
            <person name="Lee S."/>
            <person name="de Baynast K."/>
            <person name="Wissotski M."/>
            <person name="Liu L."/>
            <person name="Talag J."/>
            <person name="Goicoechea J."/>
            <person name="Angelova A."/>
            <person name="Jetty R."/>
            <person name="Kudrna D."/>
            <person name="Golser W."/>
            <person name="Rivera L."/>
            <person name="Zhang J."/>
            <person name="Wing R."/>
        </authorList>
    </citation>
    <scope>NUCLEOTIDE SEQUENCE</scope>
</reference>
<dbReference type="AlphaFoldDB" id="A0A0D9V4F4"/>
<sequence length="94" mass="10805">MDDRAPDKWVLPRLPDCGACGKKGCVSPVIPGEKREINWLFLFLGQMLGCCTLDDLKFFCKNTSNHRTGAKNRVLYYAYIEMCRQLEPQTQFNV</sequence>
<dbReference type="PANTHER" id="PTHR34272:SF3">
    <property type="entry name" value="OS01G0693100 PROTEIN"/>
    <property type="match status" value="1"/>
</dbReference>
<dbReference type="PANTHER" id="PTHR34272">
    <property type="entry name" value="EXPRESSED PROTEIN"/>
    <property type="match status" value="1"/>
</dbReference>
<evidence type="ECO:0000259" key="1">
    <source>
        <dbReference type="Pfam" id="PF23324"/>
    </source>
</evidence>
<dbReference type="STRING" id="77586.A0A0D9V4F4"/>